<dbReference type="EMBL" id="CP025491">
    <property type="protein sequence ID" value="AUH71317.1"/>
    <property type="molecule type" value="Genomic_DNA"/>
</dbReference>
<dbReference type="Proteomes" id="UP000234343">
    <property type="component" value="Chromosome"/>
</dbReference>
<dbReference type="RefSeq" id="WP_101899065.1">
    <property type="nucleotide sequence ID" value="NZ_CP025491.2"/>
</dbReference>
<evidence type="ECO:0000313" key="1">
    <source>
        <dbReference type="EMBL" id="AUH71317.1"/>
    </source>
</evidence>
<sequence>MKFKELTGEALADGIRKQNKAIQCHKMFRAIFYMIDHNPNKYLPLKLICNAGDDFAGPITEFHKLQTANDELKKLANQKLMNNFFFGMSYENSDASLKFHVNINEIGDINEEVILGLMKLLSEEALERGNCVNFNYKIIEPSYSSDKRFKDTDQITIYFNKYSSVDAMMLLAKKIENYLSVQGVPENKAKLGPKDNLSLNTFVSARFDNNKLTEAYDVYTFFDLELKKFFATYENKSELKGLPVGAIEAVFNSILTNKQITKLKNETSKELCESDSRIVQDEFDKLVKDPINYMRKANNQPEKNPMKLDLDMITASESHQQPQEPVNAVSTEISTAPVYLEVSEPTAEKQHNGQQSAQIHQTVATLEDKIYGFFKKWNPSNSSSISYEEIPALPHSCSVKPN</sequence>
<accession>A0A2H5FID8</accession>
<gene>
    <name evidence="1" type="ORF">CAB17_03985</name>
</gene>
<reference evidence="1 2" key="1">
    <citation type="submission" date="2017-12" db="EMBL/GenBank/DDBJ databases">
        <title>Legionella sainthelensi LA01-117, whole genome sequence of a clinical isolate from New Zealand.</title>
        <authorList>
            <person name="Cree S.L."/>
            <person name="Slow S."/>
            <person name="Kennedy M.A."/>
            <person name="Murdoch D.R."/>
            <person name="Biggs P.J."/>
            <person name="Anderson T."/>
        </authorList>
    </citation>
    <scope>NUCLEOTIDE SEQUENCE [LARGE SCALE GENOMIC DNA]</scope>
    <source>
        <strain evidence="1 2">LA01-117</strain>
    </source>
</reference>
<dbReference type="KEGG" id="lsh:CAB17_03985"/>
<evidence type="ECO:0000313" key="2">
    <source>
        <dbReference type="Proteomes" id="UP000234343"/>
    </source>
</evidence>
<proteinExistence type="predicted"/>
<organism evidence="1 2">
    <name type="scientific">Legionella sainthelensi</name>
    <dbReference type="NCBI Taxonomy" id="28087"/>
    <lineage>
        <taxon>Bacteria</taxon>
        <taxon>Pseudomonadati</taxon>
        <taxon>Pseudomonadota</taxon>
        <taxon>Gammaproteobacteria</taxon>
        <taxon>Legionellales</taxon>
        <taxon>Legionellaceae</taxon>
        <taxon>Legionella</taxon>
    </lineage>
</organism>
<dbReference type="AlphaFoldDB" id="A0A2H5FID8"/>
<keyword evidence="2" id="KW-1185">Reference proteome</keyword>
<protein>
    <submittedName>
        <fullName evidence="1">Uncharacterized protein</fullName>
    </submittedName>
</protein>
<name>A0A2H5FID8_9GAMM</name>